<evidence type="ECO:0000256" key="2">
    <source>
        <dbReference type="ARBA" id="ARBA00022475"/>
    </source>
</evidence>
<dbReference type="FunFam" id="3.30.500.10:FF:000003">
    <property type="entry name" value="IgG receptor FcRn large subunit p51"/>
    <property type="match status" value="1"/>
</dbReference>
<protein>
    <recommendedName>
        <fullName evidence="10">Ig-like domain-containing protein</fullName>
    </recommendedName>
</protein>
<dbReference type="SMART" id="SM00407">
    <property type="entry name" value="IGc1"/>
    <property type="match status" value="1"/>
</dbReference>
<sequence>MYHIVLLLFSLGVCAVHCAGSHTLQYHIALVATPTPGVPQSTITAYLDGLEYGRYDSNTRRARFLTPSLSSLTEHLEMQTKYAQGFEVIQKHKMEFLMGYLNKTNDKREFHVYQRKFACELHEDGTVSGYEEIAYDGKEVMMFDKVRVVYVPATQEVLTMTQQWNRHYDHAKINKIYMENECIQHMKLYLPYISVYLERKVQPKVKISSSESDGERILHCWAYGFYPRDVEVKWIKNGRDEIYSEEATQILPNPDGTYQIRVSVEVTPEEGATYSCHVDHSSLEKTLVVPFEFNNISTFYIVIAVVAALFLVPVSLGIFVCRKRRAKGIYFNFLFSIRNDNVKCSEGISCSPLVVVA</sequence>
<proteinExistence type="inferred from homology"/>
<dbReference type="Pfam" id="PF00129">
    <property type="entry name" value="MHC_I"/>
    <property type="match status" value="1"/>
</dbReference>
<feature type="chain" id="PRO_5037239327" description="Ig-like domain-containing protein" evidence="9">
    <location>
        <begin position="19"/>
        <end position="357"/>
    </location>
</feature>
<dbReference type="Pfam" id="PF07654">
    <property type="entry name" value="C1-set"/>
    <property type="match status" value="1"/>
</dbReference>
<evidence type="ECO:0000256" key="6">
    <source>
        <dbReference type="ARBA" id="ARBA00023180"/>
    </source>
</evidence>
<dbReference type="SUPFAM" id="SSF54452">
    <property type="entry name" value="MHC antigen-recognition domain"/>
    <property type="match status" value="1"/>
</dbReference>
<dbReference type="GO" id="GO:0005615">
    <property type="term" value="C:extracellular space"/>
    <property type="evidence" value="ECO:0007669"/>
    <property type="project" value="TreeGrafter"/>
</dbReference>
<dbReference type="GO" id="GO:0006955">
    <property type="term" value="P:immune response"/>
    <property type="evidence" value="ECO:0007669"/>
    <property type="project" value="TreeGrafter"/>
</dbReference>
<dbReference type="EMBL" id="CM004480">
    <property type="protein sequence ID" value="OCT69255.1"/>
    <property type="molecule type" value="Genomic_DNA"/>
</dbReference>
<name>A0A974CAW6_XENLA</name>
<evidence type="ECO:0000256" key="1">
    <source>
        <dbReference type="ARBA" id="ARBA00004236"/>
    </source>
</evidence>
<evidence type="ECO:0000256" key="4">
    <source>
        <dbReference type="ARBA" id="ARBA00023136"/>
    </source>
</evidence>
<keyword evidence="8" id="KW-1133">Transmembrane helix</keyword>
<dbReference type="AlphaFoldDB" id="A0A974CAW6"/>
<dbReference type="PANTHER" id="PTHR16675:SF288">
    <property type="entry name" value="MAJOR HISTOCOMPATIBILITY COMPLEX CLASS I-RELATED GENE PROTEIN ISOFORM X2"/>
    <property type="match status" value="1"/>
</dbReference>
<dbReference type="Proteomes" id="UP000694892">
    <property type="component" value="Chromosome 8L"/>
</dbReference>
<dbReference type="PANTHER" id="PTHR16675">
    <property type="entry name" value="MHC CLASS I-RELATED"/>
    <property type="match status" value="1"/>
</dbReference>
<evidence type="ECO:0000256" key="3">
    <source>
        <dbReference type="ARBA" id="ARBA00022729"/>
    </source>
</evidence>
<accession>A0A974CAW6</accession>
<feature type="domain" description="Ig-like" evidence="10">
    <location>
        <begin position="203"/>
        <end position="288"/>
    </location>
</feature>
<dbReference type="InterPro" id="IPR050208">
    <property type="entry name" value="MHC_class-I_related"/>
</dbReference>
<comment type="subcellular location">
    <subcellularLocation>
        <location evidence="1">Cell membrane</location>
    </subcellularLocation>
</comment>
<dbReference type="InterPro" id="IPR007110">
    <property type="entry name" value="Ig-like_dom"/>
</dbReference>
<dbReference type="OMA" id="HKMEFLM"/>
<keyword evidence="3 9" id="KW-0732">Signal</keyword>
<dbReference type="Gene3D" id="3.30.500.10">
    <property type="entry name" value="MHC class I-like antigen recognition-like"/>
    <property type="match status" value="1"/>
</dbReference>
<evidence type="ECO:0000313" key="12">
    <source>
        <dbReference type="Proteomes" id="UP000694892"/>
    </source>
</evidence>
<keyword evidence="8" id="KW-0812">Transmembrane</keyword>
<evidence type="ECO:0000256" key="8">
    <source>
        <dbReference type="SAM" id="Phobius"/>
    </source>
</evidence>
<dbReference type="InterPro" id="IPR011161">
    <property type="entry name" value="MHC_I-like_Ag-recog"/>
</dbReference>
<gene>
    <name evidence="11" type="ORF">XELAEV_18040566mg</name>
</gene>
<keyword evidence="5" id="KW-1015">Disulfide bond</keyword>
<dbReference type="InterPro" id="IPR037055">
    <property type="entry name" value="MHC_I-like_Ag-recog_sf"/>
</dbReference>
<dbReference type="InterPro" id="IPR001039">
    <property type="entry name" value="MHC_I_a_a1/a2"/>
</dbReference>
<feature type="transmembrane region" description="Helical" evidence="8">
    <location>
        <begin position="299"/>
        <end position="321"/>
    </location>
</feature>
<evidence type="ECO:0000259" key="10">
    <source>
        <dbReference type="PROSITE" id="PS50835"/>
    </source>
</evidence>
<dbReference type="PROSITE" id="PS50835">
    <property type="entry name" value="IG_LIKE"/>
    <property type="match status" value="1"/>
</dbReference>
<dbReference type="InterPro" id="IPR013783">
    <property type="entry name" value="Ig-like_fold"/>
</dbReference>
<keyword evidence="2" id="KW-1003">Cell membrane</keyword>
<keyword evidence="6" id="KW-0325">Glycoprotein</keyword>
<dbReference type="GO" id="GO:0009897">
    <property type="term" value="C:external side of plasma membrane"/>
    <property type="evidence" value="ECO:0007669"/>
    <property type="project" value="TreeGrafter"/>
</dbReference>
<dbReference type="InterPro" id="IPR011162">
    <property type="entry name" value="MHC_I/II-like_Ag-recog"/>
</dbReference>
<feature type="signal peptide" evidence="9">
    <location>
        <begin position="1"/>
        <end position="18"/>
    </location>
</feature>
<keyword evidence="4 8" id="KW-0472">Membrane</keyword>
<dbReference type="PRINTS" id="PR01638">
    <property type="entry name" value="MHCCLASSI"/>
</dbReference>
<evidence type="ECO:0000256" key="9">
    <source>
        <dbReference type="SAM" id="SignalP"/>
    </source>
</evidence>
<dbReference type="FunFam" id="2.60.40.10:FF:001497">
    <property type="entry name" value="MHC class I antigen"/>
    <property type="match status" value="1"/>
</dbReference>
<dbReference type="SUPFAM" id="SSF48726">
    <property type="entry name" value="Immunoglobulin"/>
    <property type="match status" value="1"/>
</dbReference>
<organism evidence="11 12">
    <name type="scientific">Xenopus laevis</name>
    <name type="common">African clawed frog</name>
    <dbReference type="NCBI Taxonomy" id="8355"/>
    <lineage>
        <taxon>Eukaryota</taxon>
        <taxon>Metazoa</taxon>
        <taxon>Chordata</taxon>
        <taxon>Craniata</taxon>
        <taxon>Vertebrata</taxon>
        <taxon>Euteleostomi</taxon>
        <taxon>Amphibia</taxon>
        <taxon>Batrachia</taxon>
        <taxon>Anura</taxon>
        <taxon>Pipoidea</taxon>
        <taxon>Pipidae</taxon>
        <taxon>Xenopodinae</taxon>
        <taxon>Xenopus</taxon>
        <taxon>Xenopus</taxon>
    </lineage>
</organism>
<evidence type="ECO:0000256" key="5">
    <source>
        <dbReference type="ARBA" id="ARBA00023157"/>
    </source>
</evidence>
<evidence type="ECO:0000256" key="7">
    <source>
        <dbReference type="RuleBase" id="RU004439"/>
    </source>
</evidence>
<evidence type="ECO:0000313" key="11">
    <source>
        <dbReference type="EMBL" id="OCT69255.1"/>
    </source>
</evidence>
<dbReference type="PROSITE" id="PS00290">
    <property type="entry name" value="IG_MHC"/>
    <property type="match status" value="1"/>
</dbReference>
<dbReference type="InterPro" id="IPR036179">
    <property type="entry name" value="Ig-like_dom_sf"/>
</dbReference>
<dbReference type="InterPro" id="IPR003006">
    <property type="entry name" value="Ig/MHC_CS"/>
</dbReference>
<reference evidence="12" key="1">
    <citation type="journal article" date="2016" name="Nature">
        <title>Genome evolution in the allotetraploid frog Xenopus laevis.</title>
        <authorList>
            <person name="Session A.M."/>
            <person name="Uno Y."/>
            <person name="Kwon T."/>
            <person name="Chapman J.A."/>
            <person name="Toyoda A."/>
            <person name="Takahashi S."/>
            <person name="Fukui A."/>
            <person name="Hikosaka A."/>
            <person name="Suzuki A."/>
            <person name="Kondo M."/>
            <person name="van Heeringen S.J."/>
            <person name="Quigley I."/>
            <person name="Heinz S."/>
            <person name="Ogino H."/>
            <person name="Ochi H."/>
            <person name="Hellsten U."/>
            <person name="Lyons J.B."/>
            <person name="Simakov O."/>
            <person name="Putnam N."/>
            <person name="Stites J."/>
            <person name="Kuroki Y."/>
            <person name="Tanaka T."/>
            <person name="Michiue T."/>
            <person name="Watanabe M."/>
            <person name="Bogdanovic O."/>
            <person name="Lister R."/>
            <person name="Georgiou G."/>
            <person name="Paranjpe S.S."/>
            <person name="van Kruijsbergen I."/>
            <person name="Shu S."/>
            <person name="Carlson J."/>
            <person name="Kinoshita T."/>
            <person name="Ohta Y."/>
            <person name="Mawaribuchi S."/>
            <person name="Jenkins J."/>
            <person name="Grimwood J."/>
            <person name="Schmutz J."/>
            <person name="Mitros T."/>
            <person name="Mozaffari S.V."/>
            <person name="Suzuki Y."/>
            <person name="Haramoto Y."/>
            <person name="Yamamoto T.S."/>
            <person name="Takagi C."/>
            <person name="Heald R."/>
            <person name="Miller K."/>
            <person name="Haudenschild C."/>
            <person name="Kitzman J."/>
            <person name="Nakayama T."/>
            <person name="Izutsu Y."/>
            <person name="Robert J."/>
            <person name="Fortriede J."/>
            <person name="Burns K."/>
            <person name="Lotay V."/>
            <person name="Karimi K."/>
            <person name="Yasuoka Y."/>
            <person name="Dichmann D.S."/>
            <person name="Flajnik M.F."/>
            <person name="Houston D.W."/>
            <person name="Shendure J."/>
            <person name="DuPasquier L."/>
            <person name="Vize P.D."/>
            <person name="Zorn A.M."/>
            <person name="Ito M."/>
            <person name="Marcotte E.M."/>
            <person name="Wallingford J.B."/>
            <person name="Ito Y."/>
            <person name="Asashima M."/>
            <person name="Ueno N."/>
            <person name="Matsuda Y."/>
            <person name="Veenstra G.J."/>
            <person name="Fujiyama A."/>
            <person name="Harland R.M."/>
            <person name="Taira M."/>
            <person name="Rokhsar D.S."/>
        </authorList>
    </citation>
    <scope>NUCLEOTIDE SEQUENCE [LARGE SCALE GENOMIC DNA]</scope>
    <source>
        <strain evidence="12">J</strain>
    </source>
</reference>
<dbReference type="Gene3D" id="2.60.40.10">
    <property type="entry name" value="Immunoglobulins"/>
    <property type="match status" value="1"/>
</dbReference>
<dbReference type="InterPro" id="IPR003597">
    <property type="entry name" value="Ig_C1-set"/>
</dbReference>
<comment type="similarity">
    <text evidence="7">Belongs to the MHC class I family.</text>
</comment>